<dbReference type="GO" id="GO:0006265">
    <property type="term" value="P:DNA topological change"/>
    <property type="evidence" value="ECO:0007669"/>
    <property type="project" value="UniProtKB-UniRule"/>
</dbReference>
<dbReference type="GO" id="GO:0006310">
    <property type="term" value="P:DNA recombination"/>
    <property type="evidence" value="ECO:0007669"/>
    <property type="project" value="TreeGrafter"/>
</dbReference>
<evidence type="ECO:0000256" key="4">
    <source>
        <dbReference type="ARBA" id="ARBA00022842"/>
    </source>
</evidence>
<dbReference type="Gene3D" id="3.40.50.140">
    <property type="match status" value="1"/>
</dbReference>
<proteinExistence type="inferred from homology"/>
<dbReference type="PANTHER" id="PTHR11390">
    <property type="entry name" value="PROKARYOTIC DNA TOPOISOMERASE"/>
    <property type="match status" value="1"/>
</dbReference>
<feature type="site" description="Interaction with DNA" evidence="8">
    <location>
        <position position="168"/>
    </location>
</feature>
<dbReference type="PROSITE" id="PS00396">
    <property type="entry name" value="TOPO_IA_1"/>
    <property type="match status" value="1"/>
</dbReference>
<feature type="domain" description="Topo IA-type catalytic" evidence="10">
    <location>
        <begin position="153"/>
        <end position="586"/>
    </location>
</feature>
<dbReference type="EC" id="5.6.2.1" evidence="8"/>
<evidence type="ECO:0000259" key="10">
    <source>
        <dbReference type="PROSITE" id="PS52039"/>
    </source>
</evidence>
<gene>
    <name evidence="8" type="primary">topB</name>
    <name evidence="11" type="ORF">GA0061094_2240</name>
</gene>
<keyword evidence="5 8" id="KW-0799">Topoisomerase</keyword>
<dbReference type="GO" id="GO:0006281">
    <property type="term" value="P:DNA repair"/>
    <property type="evidence" value="ECO:0007669"/>
    <property type="project" value="TreeGrafter"/>
</dbReference>
<comment type="similarity">
    <text evidence="2 8">Belongs to the type IA topoisomerase family.</text>
</comment>
<dbReference type="PRINTS" id="PR00417">
    <property type="entry name" value="PRTPISMRASEI"/>
</dbReference>
<dbReference type="PROSITE" id="PS50880">
    <property type="entry name" value="TOPRIM"/>
    <property type="match status" value="1"/>
</dbReference>
<dbReference type="Gene3D" id="1.10.290.10">
    <property type="entry name" value="Topoisomerase I, domain 4"/>
    <property type="match status" value="1"/>
</dbReference>
<dbReference type="Pfam" id="PF01751">
    <property type="entry name" value="Toprim"/>
    <property type="match status" value="1"/>
</dbReference>
<evidence type="ECO:0000256" key="5">
    <source>
        <dbReference type="ARBA" id="ARBA00023029"/>
    </source>
</evidence>
<keyword evidence="12" id="KW-1185">Reference proteome</keyword>
<keyword evidence="3 8" id="KW-0479">Metal-binding</keyword>
<dbReference type="HAMAP" id="MF_00953">
    <property type="entry name" value="Topoisom_3_prok"/>
    <property type="match status" value="1"/>
</dbReference>
<dbReference type="Pfam" id="PF01131">
    <property type="entry name" value="Topoisom_bac"/>
    <property type="match status" value="1"/>
</dbReference>
<evidence type="ECO:0000256" key="6">
    <source>
        <dbReference type="ARBA" id="ARBA00023125"/>
    </source>
</evidence>
<dbReference type="GO" id="GO:0003677">
    <property type="term" value="F:DNA binding"/>
    <property type="evidence" value="ECO:0007669"/>
    <property type="project" value="UniProtKB-KW"/>
</dbReference>
<evidence type="ECO:0000313" key="11">
    <source>
        <dbReference type="EMBL" id="SCC06760.1"/>
    </source>
</evidence>
<sequence>MKKTLVLAEKPSVGRDIARVLNCTKKGNGFIEGNKYIVTWALGHLVTLADPETYDDKYKSWNLEDLPMMPAALKLVVIKKTGKQFNAVKSQMNRQDVGEIVIATDAGREGELVARWIIEKARVQKPLKRLWISSVTDKAIKEGFNKLKDAKGYENLYQAAQARSEADWYVGMNATRALTTKYNAQLSCGRVQTPTLSIIEQREEEIKKFNPKTYYGIKAVTDKGTFLWTNSKGDTKTFSQDEINSILTSLKNVKSGTVHSVKTTLKKQYAPSLYDLTELQKDAYKIYGFGAKETLSIMQKLYEQHKLVTYPRTDSKHLSSDITDTLKDRLKAVNVQPYRPAVNKALQSSMKLSNAYVDDRKVSDHHAIIPTEETAFFGKLSDREAKIYDLIVKRFLAIFLPPYQYEQTRVEMTVGKVHFHTKGKRVKEKGWKDVYGFETDEDQLLGKMEKGTELRLLSISETEGQTTPPGRFNEGTLLAAMENPAGFMKESNKELLETIGETGGLGTVATRADIIDKLFNSGSMEQRGKEIHLTSKGKQLLDLAPEELRSPSLTAEWELKLDKIAKGSMKKREFIEEIKTYTKKSVHEIKNSNKKFSHDNLTGTKCPDCGNLMLEIKNKNGKKLVCQDRECGHRKNISKKTNARCPNCHKRLELRGEGDGQLFVCVCGHKEKLSTFNERRKKEKHNKASKRDVNQYLKTQQKDEPVNTALADALAKLKLDQ</sequence>
<keyword evidence="4 8" id="KW-0460">Magnesium</keyword>
<comment type="function">
    <text evidence="8">Releases the supercoiling and torsional tension of DNA, which is introduced during the DNA replication and transcription, by transiently cleaving and rejoining one strand of the DNA duplex. Introduces a single-strand break via transesterification at a target site in duplex DNA. The scissile phosphodiester is attacked by the catalytic tyrosine of the enzyme, resulting in the formation of a DNA-(5'-phosphotyrosyl)-enzyme intermediate and the expulsion of a 3'-OH DNA strand. The free DNA strand then undergoes passage around the unbroken strand, thus removing DNA supercoils. Finally, in the religation step, the DNA 3'-OH attacks the covalent intermediate to expel the active-site tyrosine and restore the DNA phosphodiester backbone.</text>
</comment>
<dbReference type="InterPro" id="IPR003602">
    <property type="entry name" value="Topo_IA_DNA-bd_dom"/>
</dbReference>
<dbReference type="InterPro" id="IPR034144">
    <property type="entry name" value="TOPRIM_TopoIII"/>
</dbReference>
<dbReference type="Proteomes" id="UP000181997">
    <property type="component" value="Unassembled WGS sequence"/>
</dbReference>
<name>A0A0V8HJ71_9BACI</name>
<accession>A0A0V8HJ71</accession>
<feature type="region of interest" description="Interaction with DNA" evidence="8">
    <location>
        <begin position="187"/>
        <end position="192"/>
    </location>
</feature>
<dbReference type="EMBL" id="FMAU01000002">
    <property type="protein sequence ID" value="SCC06760.1"/>
    <property type="molecule type" value="Genomic_DNA"/>
</dbReference>
<evidence type="ECO:0000259" key="9">
    <source>
        <dbReference type="PROSITE" id="PS50880"/>
    </source>
</evidence>
<evidence type="ECO:0000256" key="3">
    <source>
        <dbReference type="ARBA" id="ARBA00022723"/>
    </source>
</evidence>
<dbReference type="InterPro" id="IPR023406">
    <property type="entry name" value="Topo_IA_AS"/>
</dbReference>
<dbReference type="RefSeq" id="WP_058298454.1">
    <property type="nucleotide sequence ID" value="NZ_FMAU01000002.1"/>
</dbReference>
<feature type="site" description="Interaction with DNA" evidence="8">
    <location>
        <position position="176"/>
    </location>
</feature>
<feature type="binding site" evidence="8">
    <location>
        <position position="9"/>
    </location>
    <ligand>
        <name>Mg(2+)</name>
        <dbReference type="ChEBI" id="CHEBI:18420"/>
        <note>catalytic</note>
    </ligand>
</feature>
<dbReference type="PANTHER" id="PTHR11390:SF21">
    <property type="entry name" value="DNA TOPOISOMERASE 3-ALPHA"/>
    <property type="match status" value="1"/>
</dbReference>
<dbReference type="InterPro" id="IPR000380">
    <property type="entry name" value="Topo_IA"/>
</dbReference>
<organism evidence="11 12">
    <name type="scientific">[Bacillus] enclensis</name>
    <dbReference type="NCBI Taxonomy" id="1402860"/>
    <lineage>
        <taxon>Bacteria</taxon>
        <taxon>Bacillati</taxon>
        <taxon>Bacillota</taxon>
        <taxon>Bacilli</taxon>
        <taxon>Bacillales</taxon>
        <taxon>Bacillaceae</taxon>
        <taxon>Rossellomorea</taxon>
    </lineage>
</organism>
<dbReference type="SUPFAM" id="SSF56712">
    <property type="entry name" value="Prokaryotic type I DNA topoisomerase"/>
    <property type="match status" value="1"/>
</dbReference>
<dbReference type="GO" id="GO:0043597">
    <property type="term" value="C:cytoplasmic replication fork"/>
    <property type="evidence" value="ECO:0007669"/>
    <property type="project" value="TreeGrafter"/>
</dbReference>
<dbReference type="InterPro" id="IPR013824">
    <property type="entry name" value="Topo_IA_cen_sub1"/>
</dbReference>
<dbReference type="NCBIfam" id="NF005829">
    <property type="entry name" value="PRK07726.1"/>
    <property type="match status" value="1"/>
</dbReference>
<reference evidence="12" key="1">
    <citation type="submission" date="2016-08" db="EMBL/GenBank/DDBJ databases">
        <authorList>
            <person name="Varghese N."/>
            <person name="Submissions Spin"/>
        </authorList>
    </citation>
    <scope>NUCLEOTIDE SEQUENCE [LARGE SCALE GENOMIC DNA]</scope>
    <source>
        <strain evidence="12">SGD-1123</strain>
    </source>
</reference>
<dbReference type="PROSITE" id="PS52039">
    <property type="entry name" value="TOPO_IA_2"/>
    <property type="match status" value="1"/>
</dbReference>
<dbReference type="CDD" id="cd00186">
    <property type="entry name" value="TOP1Ac"/>
    <property type="match status" value="1"/>
</dbReference>
<dbReference type="InterPro" id="IPR003601">
    <property type="entry name" value="Topo_IA_2"/>
</dbReference>
<dbReference type="InterPro" id="IPR005738">
    <property type="entry name" value="TopoIII"/>
</dbReference>
<comment type="catalytic activity">
    <reaction evidence="1 8">
        <text>ATP-independent breakage of single-stranded DNA, followed by passage and rejoining.</text>
        <dbReference type="EC" id="5.6.2.1"/>
    </reaction>
</comment>
<dbReference type="NCBIfam" id="TIGR01056">
    <property type="entry name" value="topB"/>
    <property type="match status" value="1"/>
</dbReference>
<evidence type="ECO:0000256" key="2">
    <source>
        <dbReference type="ARBA" id="ARBA00009446"/>
    </source>
</evidence>
<feature type="site" description="Interaction with DNA" evidence="8">
    <location>
        <position position="312"/>
    </location>
</feature>
<dbReference type="SMART" id="SM00437">
    <property type="entry name" value="TOP1Ac"/>
    <property type="match status" value="1"/>
</dbReference>
<feature type="domain" description="Toprim" evidence="9">
    <location>
        <begin position="3"/>
        <end position="136"/>
    </location>
</feature>
<dbReference type="InterPro" id="IPR023405">
    <property type="entry name" value="Topo_IA_core_domain"/>
</dbReference>
<evidence type="ECO:0000256" key="1">
    <source>
        <dbReference type="ARBA" id="ARBA00000213"/>
    </source>
</evidence>
<dbReference type="InterPro" id="IPR013497">
    <property type="entry name" value="Topo_IA_cen"/>
</dbReference>
<keyword evidence="7 8" id="KW-0413">Isomerase</keyword>
<dbReference type="Gene3D" id="1.10.460.10">
    <property type="entry name" value="Topoisomerase I, domain 2"/>
    <property type="match status" value="1"/>
</dbReference>
<dbReference type="GO" id="GO:0000287">
    <property type="term" value="F:magnesium ion binding"/>
    <property type="evidence" value="ECO:0007669"/>
    <property type="project" value="UniProtKB-UniRule"/>
</dbReference>
<feature type="site" description="Interaction with DNA" evidence="8">
    <location>
        <position position="61"/>
    </location>
</feature>
<evidence type="ECO:0000256" key="8">
    <source>
        <dbReference type="HAMAP-Rule" id="MF_00953"/>
    </source>
</evidence>
<feature type="binding site" evidence="8">
    <location>
        <position position="105"/>
    </location>
    <ligand>
        <name>Mg(2+)</name>
        <dbReference type="ChEBI" id="CHEBI:18420"/>
        <note>catalytic</note>
    </ligand>
</feature>
<keyword evidence="6 8" id="KW-0238">DNA-binding</keyword>
<dbReference type="Gene3D" id="2.70.20.10">
    <property type="entry name" value="Topoisomerase I, domain 3"/>
    <property type="match status" value="1"/>
</dbReference>
<feature type="active site" description="O-(5'-phospho-DNA)-tyrosine intermediate" evidence="8">
    <location>
        <position position="310"/>
    </location>
</feature>
<comment type="cofactor">
    <cofactor evidence="8">
        <name>Mg(2+)</name>
        <dbReference type="ChEBI" id="CHEBI:18420"/>
    </cofactor>
</comment>
<evidence type="ECO:0000256" key="7">
    <source>
        <dbReference type="ARBA" id="ARBA00023235"/>
    </source>
</evidence>
<comment type="caution">
    <text evidence="8">Lacks conserved residue(s) required for the propagation of feature annotation.</text>
</comment>
<protein>
    <recommendedName>
        <fullName evidence="8">DNA topoisomerase 3</fullName>
        <ecNumber evidence="8">5.6.2.1</ecNumber>
    </recommendedName>
    <alternativeName>
        <fullName evidence="8">DNA topoisomerase III</fullName>
    </alternativeName>
</protein>
<dbReference type="InterPro" id="IPR006171">
    <property type="entry name" value="TOPRIM_dom"/>
</dbReference>
<dbReference type="SMART" id="SM00436">
    <property type="entry name" value="TOP1Bc"/>
    <property type="match status" value="1"/>
</dbReference>
<dbReference type="GO" id="GO:0003917">
    <property type="term" value="F:DNA topoisomerase type I (single strand cut, ATP-independent) activity"/>
    <property type="evidence" value="ECO:0007669"/>
    <property type="project" value="UniProtKB-UniRule"/>
</dbReference>
<dbReference type="InterPro" id="IPR013825">
    <property type="entry name" value="Topo_IA_cen_sub2"/>
</dbReference>
<evidence type="ECO:0000313" key="12">
    <source>
        <dbReference type="Proteomes" id="UP000181997"/>
    </source>
</evidence>
<dbReference type="SMART" id="SM00493">
    <property type="entry name" value="TOPRIM"/>
    <property type="match status" value="1"/>
</dbReference>
<dbReference type="CDD" id="cd03362">
    <property type="entry name" value="TOPRIM_TopoIA_TopoIII"/>
    <property type="match status" value="1"/>
</dbReference>
<dbReference type="AlphaFoldDB" id="A0A0V8HJ71"/>
<dbReference type="OrthoDB" id="9803554at2"/>
<dbReference type="InterPro" id="IPR013826">
    <property type="entry name" value="Topo_IA_cen_sub3"/>
</dbReference>